<feature type="region of interest" description="Disordered" evidence="8">
    <location>
        <begin position="323"/>
        <end position="343"/>
    </location>
</feature>
<evidence type="ECO:0000256" key="2">
    <source>
        <dbReference type="ARBA" id="ARBA00022723"/>
    </source>
</evidence>
<evidence type="ECO:0000313" key="11">
    <source>
        <dbReference type="Proteomes" id="UP001316803"/>
    </source>
</evidence>
<reference evidence="10 11" key="1">
    <citation type="submission" date="2022-12" db="EMBL/GenBank/DDBJ databases">
        <title>Genomic features and morphological characterization of a novel Knufia sp. strain isolated from spacecraft assembly facility.</title>
        <authorList>
            <person name="Teixeira M."/>
            <person name="Chander A.M."/>
            <person name="Stajich J.E."/>
            <person name="Venkateswaran K."/>
        </authorList>
    </citation>
    <scope>NUCLEOTIDE SEQUENCE [LARGE SCALE GENOMIC DNA]</scope>
    <source>
        <strain evidence="10 11">FJI-L2-BK-P2</strain>
    </source>
</reference>
<evidence type="ECO:0000256" key="5">
    <source>
        <dbReference type="ARBA" id="ARBA00023015"/>
    </source>
</evidence>
<dbReference type="GO" id="GO:0005634">
    <property type="term" value="C:nucleus"/>
    <property type="evidence" value="ECO:0007669"/>
    <property type="project" value="UniProtKB-SubCell"/>
</dbReference>
<keyword evidence="3" id="KW-0863">Zinc-finger</keyword>
<feature type="domain" description="C2H2-type" evidence="9">
    <location>
        <begin position="263"/>
        <end position="290"/>
    </location>
</feature>
<dbReference type="AlphaFoldDB" id="A0AAN8I3T0"/>
<dbReference type="Gene3D" id="3.30.160.60">
    <property type="entry name" value="Classic Zinc Finger"/>
    <property type="match status" value="1"/>
</dbReference>
<dbReference type="PANTHER" id="PTHR46179:SF13">
    <property type="entry name" value="C2H2-TYPE DOMAIN-CONTAINING PROTEIN"/>
    <property type="match status" value="1"/>
</dbReference>
<evidence type="ECO:0000256" key="7">
    <source>
        <dbReference type="ARBA" id="ARBA00023242"/>
    </source>
</evidence>
<evidence type="ECO:0000256" key="1">
    <source>
        <dbReference type="ARBA" id="ARBA00004123"/>
    </source>
</evidence>
<dbReference type="GO" id="GO:0008270">
    <property type="term" value="F:zinc ion binding"/>
    <property type="evidence" value="ECO:0007669"/>
    <property type="project" value="UniProtKB-KW"/>
</dbReference>
<evidence type="ECO:0000256" key="8">
    <source>
        <dbReference type="SAM" id="MobiDB-lite"/>
    </source>
</evidence>
<evidence type="ECO:0000256" key="3">
    <source>
        <dbReference type="ARBA" id="ARBA00022771"/>
    </source>
</evidence>
<dbReference type="InterPro" id="IPR051061">
    <property type="entry name" value="Zinc_finger_trans_reg"/>
</dbReference>
<evidence type="ECO:0000256" key="6">
    <source>
        <dbReference type="ARBA" id="ARBA00023163"/>
    </source>
</evidence>
<dbReference type="PANTHER" id="PTHR46179">
    <property type="entry name" value="ZINC FINGER PROTEIN"/>
    <property type="match status" value="1"/>
</dbReference>
<keyword evidence="11" id="KW-1185">Reference proteome</keyword>
<accession>A0AAN8I3T0</accession>
<feature type="compositionally biased region" description="Acidic residues" evidence="8">
    <location>
        <begin position="426"/>
        <end position="442"/>
    </location>
</feature>
<evidence type="ECO:0000313" key="10">
    <source>
        <dbReference type="EMBL" id="KAK5953132.1"/>
    </source>
</evidence>
<protein>
    <recommendedName>
        <fullName evidence="9">C2H2-type domain-containing protein</fullName>
    </recommendedName>
</protein>
<sequence length="585" mass="65780">MLAFEQYPQFYYSQVTFDQDENEKEQYMPNAMGSYASFDSIPFAFDVFSKGQQEFDYQIMRQTQPEAAPSLLSSASAPSIPSASSSTVGSPYSIHAQLASNPFLYNNQFITGPAIVCDDSFPYGYESAHFDHEATTGQDAKLTVPFVDPVFISDQHNLFPDATYGTYHAPQQQPHFSAAASPAPSSNSYHSFSAPVTVDNFGQQHAAMRRQSISSTKSGASPRSSYSADEESQHKGRCPYPDCGRQFKDLKAHMLTHETVRPEKCPIVSCEYHRKGFARKYDKNRHTLTHYRGTMVCGFCPGSGSAAEKSFNRADVFKRHLTSVHGVEQAPPNSRKRSPSKSDVKLSSYCQDATGRCSTCTATFNNAQEFYEHLDDCVLKVVQQEDPVETINAQRLAEIANDNDLQATFERNHIKPEDSEPSMTGDFEEDDEEEEEDEDEFDFNERSGRGVIKANKATSNRPIIGGNISKKTNRKGLTWSSGGGSIVGKSRKRRKFYPPSWGMATEKMNMKKRVLCVWDGQRRLLKDDMMMHNEFEVRMPLADGNSYVTDLDMESMKRADAYHNATPAEKGPWIPEEDFLQEFLQ</sequence>
<keyword evidence="6" id="KW-0804">Transcription</keyword>
<keyword evidence="5" id="KW-0805">Transcription regulation</keyword>
<proteinExistence type="predicted"/>
<feature type="domain" description="C2H2-type" evidence="9">
    <location>
        <begin position="355"/>
        <end position="375"/>
    </location>
</feature>
<feature type="compositionally biased region" description="Polar residues" evidence="8">
    <location>
        <begin position="211"/>
        <end position="227"/>
    </location>
</feature>
<evidence type="ECO:0000256" key="4">
    <source>
        <dbReference type="ARBA" id="ARBA00022833"/>
    </source>
</evidence>
<gene>
    <name evidence="10" type="ORF">OHC33_005700</name>
</gene>
<dbReference type="InterPro" id="IPR013087">
    <property type="entry name" value="Znf_C2H2_type"/>
</dbReference>
<dbReference type="EMBL" id="JAKLMC020000012">
    <property type="protein sequence ID" value="KAK5953132.1"/>
    <property type="molecule type" value="Genomic_DNA"/>
</dbReference>
<dbReference type="GO" id="GO:0006357">
    <property type="term" value="P:regulation of transcription by RNA polymerase II"/>
    <property type="evidence" value="ECO:0007669"/>
    <property type="project" value="TreeGrafter"/>
</dbReference>
<keyword evidence="7" id="KW-0539">Nucleus</keyword>
<dbReference type="Proteomes" id="UP001316803">
    <property type="component" value="Unassembled WGS sequence"/>
</dbReference>
<keyword evidence="2" id="KW-0479">Metal-binding</keyword>
<feature type="region of interest" description="Disordered" evidence="8">
    <location>
        <begin position="205"/>
        <end position="238"/>
    </location>
</feature>
<organism evidence="10 11">
    <name type="scientific">Knufia fluminis</name>
    <dbReference type="NCBI Taxonomy" id="191047"/>
    <lineage>
        <taxon>Eukaryota</taxon>
        <taxon>Fungi</taxon>
        <taxon>Dikarya</taxon>
        <taxon>Ascomycota</taxon>
        <taxon>Pezizomycotina</taxon>
        <taxon>Eurotiomycetes</taxon>
        <taxon>Chaetothyriomycetidae</taxon>
        <taxon>Chaetothyriales</taxon>
        <taxon>Trichomeriaceae</taxon>
        <taxon>Knufia</taxon>
    </lineage>
</organism>
<evidence type="ECO:0000259" key="9">
    <source>
        <dbReference type="SMART" id="SM00355"/>
    </source>
</evidence>
<name>A0AAN8I3T0_9EURO</name>
<comment type="subcellular location">
    <subcellularLocation>
        <location evidence="1">Nucleus</location>
    </subcellularLocation>
</comment>
<feature type="region of interest" description="Disordered" evidence="8">
    <location>
        <begin position="462"/>
        <end position="484"/>
    </location>
</feature>
<dbReference type="SMART" id="SM00355">
    <property type="entry name" value="ZnF_C2H2"/>
    <property type="match status" value="4"/>
</dbReference>
<feature type="domain" description="C2H2-type" evidence="9">
    <location>
        <begin position="295"/>
        <end position="325"/>
    </location>
</feature>
<keyword evidence="4" id="KW-0862">Zinc</keyword>
<feature type="domain" description="C2H2-type" evidence="9">
    <location>
        <begin position="236"/>
        <end position="257"/>
    </location>
</feature>
<feature type="region of interest" description="Disordered" evidence="8">
    <location>
        <begin position="411"/>
        <end position="446"/>
    </location>
</feature>
<comment type="caution">
    <text evidence="10">The sequence shown here is derived from an EMBL/GenBank/DDBJ whole genome shotgun (WGS) entry which is preliminary data.</text>
</comment>